<dbReference type="RefSeq" id="WP_189572552.1">
    <property type="nucleotide sequence ID" value="NZ_BMXI01000016.1"/>
</dbReference>
<organism evidence="1 2">
    <name type="scientific">Roseibacillus persicicus</name>
    <dbReference type="NCBI Taxonomy" id="454148"/>
    <lineage>
        <taxon>Bacteria</taxon>
        <taxon>Pseudomonadati</taxon>
        <taxon>Verrucomicrobiota</taxon>
        <taxon>Verrucomicrobiia</taxon>
        <taxon>Verrucomicrobiales</taxon>
        <taxon>Verrucomicrobiaceae</taxon>
        <taxon>Roseibacillus</taxon>
    </lineage>
</organism>
<accession>A0A918TUJ8</accession>
<protein>
    <submittedName>
        <fullName evidence="1">Uncharacterized protein</fullName>
    </submittedName>
</protein>
<reference evidence="1" key="2">
    <citation type="submission" date="2020-09" db="EMBL/GenBank/DDBJ databases">
        <authorList>
            <person name="Sun Q."/>
            <person name="Kim S."/>
        </authorList>
    </citation>
    <scope>NUCLEOTIDE SEQUENCE</scope>
    <source>
        <strain evidence="1">KCTC 12988</strain>
    </source>
</reference>
<dbReference type="Pfam" id="PF20001">
    <property type="entry name" value="DUF6428"/>
    <property type="match status" value="1"/>
</dbReference>
<comment type="caution">
    <text evidence="1">The sequence shown here is derived from an EMBL/GenBank/DDBJ whole genome shotgun (WGS) entry which is preliminary data.</text>
</comment>
<keyword evidence="2" id="KW-1185">Reference proteome</keyword>
<gene>
    <name evidence="1" type="ORF">GCM10007100_33450</name>
</gene>
<reference evidence="1" key="1">
    <citation type="journal article" date="2014" name="Int. J. Syst. Evol. Microbiol.">
        <title>Complete genome sequence of Corynebacterium casei LMG S-19264T (=DSM 44701T), isolated from a smear-ripened cheese.</title>
        <authorList>
            <consortium name="US DOE Joint Genome Institute (JGI-PGF)"/>
            <person name="Walter F."/>
            <person name="Albersmeier A."/>
            <person name="Kalinowski J."/>
            <person name="Ruckert C."/>
        </authorList>
    </citation>
    <scope>NUCLEOTIDE SEQUENCE</scope>
    <source>
        <strain evidence="1">KCTC 12988</strain>
    </source>
</reference>
<sequence>MMTIAELKSALAPHSDKILQIQLPDQSLVPAHFHITEVAFLKKDFIDCGGTIRHEGRCQLQAWVADDYDHRVPVSRFLKILEHGAPVLPTEALPVEVEYEHPVISQFPLVEVKVTDETVTLVVENRHTDCLAKDVCGLTPEPSCAPGSGCC</sequence>
<evidence type="ECO:0000313" key="2">
    <source>
        <dbReference type="Proteomes" id="UP000644507"/>
    </source>
</evidence>
<name>A0A918TUJ8_9BACT</name>
<evidence type="ECO:0000313" key="1">
    <source>
        <dbReference type="EMBL" id="GHC63235.1"/>
    </source>
</evidence>
<proteinExistence type="predicted"/>
<dbReference type="InterPro" id="IPR045534">
    <property type="entry name" value="DUF6428"/>
</dbReference>
<dbReference type="Proteomes" id="UP000644507">
    <property type="component" value="Unassembled WGS sequence"/>
</dbReference>
<dbReference type="EMBL" id="BMXI01000016">
    <property type="protein sequence ID" value="GHC63235.1"/>
    <property type="molecule type" value="Genomic_DNA"/>
</dbReference>
<dbReference type="AlphaFoldDB" id="A0A918TUJ8"/>